<comment type="caution">
    <text evidence="3">The sequence shown here is derived from an EMBL/GenBank/DDBJ whole genome shotgun (WGS) entry which is preliminary data.</text>
</comment>
<keyword evidence="4" id="KW-1185">Reference proteome</keyword>
<feature type="region of interest" description="Disordered" evidence="1">
    <location>
        <begin position="114"/>
        <end position="136"/>
    </location>
</feature>
<dbReference type="EMBL" id="JAAVJI010000011">
    <property type="protein sequence ID" value="NJP02569.1"/>
    <property type="molecule type" value="Genomic_DNA"/>
</dbReference>
<sequence>MRHALLALSLSLLPALAHAATEPAHAHATLAPHEHGTARLDVALDGQTLALDLDSPGMNLVGFEHAPSTDADRAAIAKAHEQLAAPAQLFNLPPAAKCSATHQELISPLFGNAAVEPADHDHDDEDDGDGHHHDHSDVDGHFQFTCEHPEALKRLDLSRFFTTFPATHKVLVQAITANGQVGVEATPDNSTLVF</sequence>
<proteinExistence type="predicted"/>
<dbReference type="InterPro" id="IPR021253">
    <property type="entry name" value="ZrgA-like"/>
</dbReference>
<evidence type="ECO:0000256" key="1">
    <source>
        <dbReference type="SAM" id="MobiDB-lite"/>
    </source>
</evidence>
<name>A0ABX0YK58_9PSED</name>
<dbReference type="Proteomes" id="UP000746535">
    <property type="component" value="Unassembled WGS sequence"/>
</dbReference>
<dbReference type="RefSeq" id="WP_168085155.1">
    <property type="nucleotide sequence ID" value="NZ_JAAVJI010000011.1"/>
</dbReference>
<evidence type="ECO:0000313" key="4">
    <source>
        <dbReference type="Proteomes" id="UP000746535"/>
    </source>
</evidence>
<gene>
    <name evidence="3" type="ORF">HBH25_17100</name>
</gene>
<evidence type="ECO:0000256" key="2">
    <source>
        <dbReference type="SAM" id="SignalP"/>
    </source>
</evidence>
<evidence type="ECO:0000313" key="3">
    <source>
        <dbReference type="EMBL" id="NJP02569.1"/>
    </source>
</evidence>
<organism evidence="3 4">
    <name type="scientific">Pseudomonas quercus</name>
    <dbReference type="NCBI Taxonomy" id="2722792"/>
    <lineage>
        <taxon>Bacteria</taxon>
        <taxon>Pseudomonadati</taxon>
        <taxon>Pseudomonadota</taxon>
        <taxon>Gammaproteobacteria</taxon>
        <taxon>Pseudomonadales</taxon>
        <taxon>Pseudomonadaceae</taxon>
        <taxon>Pseudomonas</taxon>
    </lineage>
</organism>
<keyword evidence="2" id="KW-0732">Signal</keyword>
<protein>
    <submittedName>
        <fullName evidence="3">DUF2796 domain-containing protein</fullName>
    </submittedName>
</protein>
<reference evidence="3 4" key="1">
    <citation type="submission" date="2020-03" db="EMBL/GenBank/DDBJ databases">
        <authorList>
            <person name="Wang L."/>
            <person name="He N."/>
            <person name="Li Y."/>
            <person name="Fang Y."/>
            <person name="Zhang F."/>
        </authorList>
    </citation>
    <scope>NUCLEOTIDE SEQUENCE [LARGE SCALE GENOMIC DNA]</scope>
    <source>
        <strain evidence="4">hsmgli-8</strain>
    </source>
</reference>
<accession>A0ABX0YK58</accession>
<feature type="signal peptide" evidence="2">
    <location>
        <begin position="1"/>
        <end position="19"/>
    </location>
</feature>
<dbReference type="Pfam" id="PF10986">
    <property type="entry name" value="ZrgA"/>
    <property type="match status" value="1"/>
</dbReference>
<feature type="chain" id="PRO_5046167952" evidence="2">
    <location>
        <begin position="20"/>
        <end position="194"/>
    </location>
</feature>